<keyword evidence="1" id="KW-0472">Membrane</keyword>
<reference evidence="2 3" key="1">
    <citation type="submission" date="2022-06" db="EMBL/GenBank/DDBJ databases">
        <title>New Species of the Genus Actinoplanes, ActinopZanes ferrugineus.</title>
        <authorList>
            <person name="Ding P."/>
        </authorList>
    </citation>
    <scope>NUCLEOTIDE SEQUENCE [LARGE SCALE GENOMIC DNA]</scope>
    <source>
        <strain evidence="2 3">TRM88003</strain>
    </source>
</reference>
<evidence type="ECO:0000313" key="3">
    <source>
        <dbReference type="Proteomes" id="UP001523369"/>
    </source>
</evidence>
<name>A0ABT1DYP4_9ACTN</name>
<sequence>MKSLRALDVATPPTFEQYERAAATLDRIVATPPDPPRRVFFQRWMLVPALAAVVAVAVIVVPWGRSGRAYATWTPVPVPLSAAETDLVGAACRDDMRIYQYLDLNRADLVLAERRGEIAALVYRHDDPASIGFCLARNLPGSDDVDDVKTSYAGSSGSFGQAPRGAFTEGALTVDPDGFSITEGMAGPDVVGLTIRTEGLTVQASVRDGRWVAWWPGQALVEVGRGEWRDEPRSYDVLLNDGRTIPNARPARLPG</sequence>
<accession>A0ABT1DYP4</accession>
<keyword evidence="1" id="KW-0812">Transmembrane</keyword>
<feature type="transmembrane region" description="Helical" evidence="1">
    <location>
        <begin position="44"/>
        <end position="63"/>
    </location>
</feature>
<organism evidence="2 3">
    <name type="scientific">Paractinoplanes aksuensis</name>
    <dbReference type="NCBI Taxonomy" id="2939490"/>
    <lineage>
        <taxon>Bacteria</taxon>
        <taxon>Bacillati</taxon>
        <taxon>Actinomycetota</taxon>
        <taxon>Actinomycetes</taxon>
        <taxon>Micromonosporales</taxon>
        <taxon>Micromonosporaceae</taxon>
        <taxon>Paractinoplanes</taxon>
    </lineage>
</organism>
<keyword evidence="1" id="KW-1133">Transmembrane helix</keyword>
<keyword evidence="3" id="KW-1185">Reference proteome</keyword>
<protein>
    <recommendedName>
        <fullName evidence="4">DUF3179 domain-containing protein</fullName>
    </recommendedName>
</protein>
<evidence type="ECO:0008006" key="4">
    <source>
        <dbReference type="Google" id="ProtNLM"/>
    </source>
</evidence>
<dbReference type="RefSeq" id="WP_253241914.1">
    <property type="nucleotide sequence ID" value="NZ_JAMYJR010000040.1"/>
</dbReference>
<comment type="caution">
    <text evidence="2">The sequence shown here is derived from an EMBL/GenBank/DDBJ whole genome shotgun (WGS) entry which is preliminary data.</text>
</comment>
<gene>
    <name evidence="2" type="ORF">M1L60_35410</name>
</gene>
<dbReference type="EMBL" id="JAMYJR010000040">
    <property type="protein sequence ID" value="MCO8275880.1"/>
    <property type="molecule type" value="Genomic_DNA"/>
</dbReference>
<evidence type="ECO:0000256" key="1">
    <source>
        <dbReference type="SAM" id="Phobius"/>
    </source>
</evidence>
<proteinExistence type="predicted"/>
<evidence type="ECO:0000313" key="2">
    <source>
        <dbReference type="EMBL" id="MCO8275880.1"/>
    </source>
</evidence>
<dbReference type="Proteomes" id="UP001523369">
    <property type="component" value="Unassembled WGS sequence"/>
</dbReference>